<dbReference type="Proteomes" id="UP000186922">
    <property type="component" value="Unassembled WGS sequence"/>
</dbReference>
<gene>
    <name evidence="1" type="primary">RvY_12430-1</name>
    <name evidence="1" type="synonym">RvY_12430.1</name>
    <name evidence="1" type="ORF">RvY_12430</name>
</gene>
<sequence>MYVKVDAEVAPTVHVGAGKLDSHQKQCQAYHSQPRVFLHDGIRYAVRKAIYQMKQVTLMALAAPVWDTAEQRPE</sequence>
<keyword evidence="2" id="KW-1185">Reference proteome</keyword>
<dbReference type="EMBL" id="BDGG01000007">
    <property type="protein sequence ID" value="GAV01773.1"/>
    <property type="molecule type" value="Genomic_DNA"/>
</dbReference>
<dbReference type="AlphaFoldDB" id="A0A1D1VNP0"/>
<comment type="caution">
    <text evidence="1">The sequence shown here is derived from an EMBL/GenBank/DDBJ whole genome shotgun (WGS) entry which is preliminary data.</text>
</comment>
<accession>A0A1D1VNP0</accession>
<evidence type="ECO:0000313" key="2">
    <source>
        <dbReference type="Proteomes" id="UP000186922"/>
    </source>
</evidence>
<proteinExistence type="predicted"/>
<name>A0A1D1VNP0_RAMVA</name>
<protein>
    <submittedName>
        <fullName evidence="1">Uncharacterized protein</fullName>
    </submittedName>
</protein>
<reference evidence="1 2" key="1">
    <citation type="journal article" date="2016" name="Nat. Commun.">
        <title>Extremotolerant tardigrade genome and improved radiotolerance of human cultured cells by tardigrade-unique protein.</title>
        <authorList>
            <person name="Hashimoto T."/>
            <person name="Horikawa D.D."/>
            <person name="Saito Y."/>
            <person name="Kuwahara H."/>
            <person name="Kozuka-Hata H."/>
            <person name="Shin-I T."/>
            <person name="Minakuchi Y."/>
            <person name="Ohishi K."/>
            <person name="Motoyama A."/>
            <person name="Aizu T."/>
            <person name="Enomoto A."/>
            <person name="Kondo K."/>
            <person name="Tanaka S."/>
            <person name="Hara Y."/>
            <person name="Koshikawa S."/>
            <person name="Sagara H."/>
            <person name="Miura T."/>
            <person name="Yokobori S."/>
            <person name="Miyagawa K."/>
            <person name="Suzuki Y."/>
            <person name="Kubo T."/>
            <person name="Oyama M."/>
            <person name="Kohara Y."/>
            <person name="Fujiyama A."/>
            <person name="Arakawa K."/>
            <person name="Katayama T."/>
            <person name="Toyoda A."/>
            <person name="Kunieda T."/>
        </authorList>
    </citation>
    <scope>NUCLEOTIDE SEQUENCE [LARGE SCALE GENOMIC DNA]</scope>
    <source>
        <strain evidence="1 2">YOKOZUNA-1</strain>
    </source>
</reference>
<evidence type="ECO:0000313" key="1">
    <source>
        <dbReference type="EMBL" id="GAV01773.1"/>
    </source>
</evidence>
<organism evidence="1 2">
    <name type="scientific">Ramazzottius varieornatus</name>
    <name type="common">Water bear</name>
    <name type="synonym">Tardigrade</name>
    <dbReference type="NCBI Taxonomy" id="947166"/>
    <lineage>
        <taxon>Eukaryota</taxon>
        <taxon>Metazoa</taxon>
        <taxon>Ecdysozoa</taxon>
        <taxon>Tardigrada</taxon>
        <taxon>Eutardigrada</taxon>
        <taxon>Parachela</taxon>
        <taxon>Hypsibioidea</taxon>
        <taxon>Ramazzottiidae</taxon>
        <taxon>Ramazzottius</taxon>
    </lineage>
</organism>